<organism evidence="2 3">
    <name type="scientific">Trujillonella endophytica</name>
    <dbReference type="NCBI Taxonomy" id="673521"/>
    <lineage>
        <taxon>Bacteria</taxon>
        <taxon>Bacillati</taxon>
        <taxon>Actinomycetota</taxon>
        <taxon>Actinomycetes</taxon>
        <taxon>Geodermatophilales</taxon>
        <taxon>Geodermatophilaceae</taxon>
        <taxon>Trujillonella</taxon>
    </lineage>
</organism>
<evidence type="ECO:0000313" key="2">
    <source>
        <dbReference type="EMBL" id="SEP16657.1"/>
    </source>
</evidence>
<evidence type="ECO:0000259" key="1">
    <source>
        <dbReference type="Pfam" id="PF13460"/>
    </source>
</evidence>
<dbReference type="Gene3D" id="3.40.50.720">
    <property type="entry name" value="NAD(P)-binding Rossmann-like Domain"/>
    <property type="match status" value="1"/>
</dbReference>
<name>A0A1H8VN58_9ACTN</name>
<dbReference type="InterPro" id="IPR051604">
    <property type="entry name" value="Ergot_Alk_Oxidoreductase"/>
</dbReference>
<gene>
    <name evidence="2" type="ORF">SAMN05660991_03641</name>
</gene>
<dbReference type="InterPro" id="IPR016040">
    <property type="entry name" value="NAD(P)-bd_dom"/>
</dbReference>
<keyword evidence="3" id="KW-1185">Reference proteome</keyword>
<feature type="domain" description="NAD(P)-binding" evidence="1">
    <location>
        <begin position="9"/>
        <end position="187"/>
    </location>
</feature>
<evidence type="ECO:0000313" key="3">
    <source>
        <dbReference type="Proteomes" id="UP000198960"/>
    </source>
</evidence>
<dbReference type="Gene3D" id="3.90.25.10">
    <property type="entry name" value="UDP-galactose 4-epimerase, domain 1"/>
    <property type="match status" value="1"/>
</dbReference>
<dbReference type="AlphaFoldDB" id="A0A1H8VN58"/>
<dbReference type="RefSeq" id="WP_091946768.1">
    <property type="nucleotide sequence ID" value="NZ_FOEE01000013.1"/>
</dbReference>
<reference evidence="3" key="1">
    <citation type="submission" date="2016-10" db="EMBL/GenBank/DDBJ databases">
        <authorList>
            <person name="Varghese N."/>
            <person name="Submissions S."/>
        </authorList>
    </citation>
    <scope>NUCLEOTIDE SEQUENCE [LARGE SCALE GENOMIC DNA]</scope>
    <source>
        <strain evidence="3">DSM 45413</strain>
    </source>
</reference>
<dbReference type="EMBL" id="FOEE01000013">
    <property type="protein sequence ID" value="SEP16657.1"/>
    <property type="molecule type" value="Genomic_DNA"/>
</dbReference>
<dbReference type="InterPro" id="IPR036291">
    <property type="entry name" value="NAD(P)-bd_dom_sf"/>
</dbReference>
<dbReference type="STRING" id="673521.SAMN05660991_03641"/>
<dbReference type="Pfam" id="PF13460">
    <property type="entry name" value="NAD_binding_10"/>
    <property type="match status" value="1"/>
</dbReference>
<dbReference type="PANTHER" id="PTHR43162:SF1">
    <property type="entry name" value="PRESTALK A DIFFERENTIATION PROTEIN A"/>
    <property type="match status" value="1"/>
</dbReference>
<dbReference type="SUPFAM" id="SSF51735">
    <property type="entry name" value="NAD(P)-binding Rossmann-fold domains"/>
    <property type="match status" value="1"/>
</dbReference>
<protein>
    <submittedName>
        <fullName evidence="2">Uncharacterized conserved protein YbjT, contains NAD(P)-binding and DUF2867 domains</fullName>
    </submittedName>
</protein>
<sequence>MTAVLAVTGATGGLGRRVAERLAAAGAELRLVVRDAGRTRFLPGSEVVENPGGYADGDGFAAALDGVHTLYLVSAAEAEDRVQQHRTAVAAAGRAGVQRIVYTSFLGAAPDSVFTLGRHHAATEEALAASGVAWTALRHSLYADFVPSLAVVGPDARAVIAGPAGSGRASFVSRDDCADVAAAVLLDDSGAWDGRTPGVTGPEALTLAEAAAVVSAVAGVPVDYREETVEQAWASRRPSGHPDWEIEGWISSYTSIAAGEMAAVTDVVATVTGHPARTLAEQLRAHPEDWAALRR</sequence>
<proteinExistence type="predicted"/>
<dbReference type="PANTHER" id="PTHR43162">
    <property type="match status" value="1"/>
</dbReference>
<accession>A0A1H8VN58</accession>
<dbReference type="OrthoDB" id="3243290at2"/>
<dbReference type="Proteomes" id="UP000198960">
    <property type="component" value="Unassembled WGS sequence"/>
</dbReference>